<evidence type="ECO:0000313" key="1">
    <source>
        <dbReference type="EMBL" id="MBD7965382.1"/>
    </source>
</evidence>
<comment type="caution">
    <text evidence="1">The sequence shown here is derived from an EMBL/GenBank/DDBJ whole genome shotgun (WGS) entry which is preliminary data.</text>
</comment>
<accession>A0ABR8SPK3</accession>
<gene>
    <name evidence="1" type="ORF">H9648_15080</name>
</gene>
<dbReference type="RefSeq" id="WP_191754622.1">
    <property type="nucleotide sequence ID" value="NZ_JACSQM010000007.1"/>
</dbReference>
<evidence type="ECO:0000313" key="2">
    <source>
        <dbReference type="Proteomes" id="UP000603641"/>
    </source>
</evidence>
<dbReference type="Pfam" id="PF19952">
    <property type="entry name" value="DUF6414"/>
    <property type="match status" value="1"/>
</dbReference>
<organism evidence="1 2">
    <name type="scientific">Fictibacillus norfolkensis</name>
    <dbReference type="NCBI Taxonomy" id="2762233"/>
    <lineage>
        <taxon>Bacteria</taxon>
        <taxon>Bacillati</taxon>
        <taxon>Bacillota</taxon>
        <taxon>Bacilli</taxon>
        <taxon>Bacillales</taxon>
        <taxon>Fictibacillaceae</taxon>
        <taxon>Fictibacillus</taxon>
    </lineage>
</organism>
<protein>
    <submittedName>
        <fullName evidence="1">Uncharacterized protein</fullName>
    </submittedName>
</protein>
<dbReference type="Proteomes" id="UP000603641">
    <property type="component" value="Unassembled WGS sequence"/>
</dbReference>
<dbReference type="InterPro" id="IPR045633">
    <property type="entry name" value="DUF6414"/>
</dbReference>
<reference evidence="1 2" key="1">
    <citation type="submission" date="2020-08" db="EMBL/GenBank/DDBJ databases">
        <title>A Genomic Blueprint of the Chicken Gut Microbiome.</title>
        <authorList>
            <person name="Gilroy R."/>
            <person name="Ravi A."/>
            <person name="Getino M."/>
            <person name="Pursley I."/>
            <person name="Horton D.L."/>
            <person name="Alikhan N.-F."/>
            <person name="Baker D."/>
            <person name="Gharbi K."/>
            <person name="Hall N."/>
            <person name="Watson M."/>
            <person name="Adriaenssens E.M."/>
            <person name="Foster-Nyarko E."/>
            <person name="Jarju S."/>
            <person name="Secka A."/>
            <person name="Antonio M."/>
            <person name="Oren A."/>
            <person name="Chaudhuri R."/>
            <person name="La Ragione R.M."/>
            <person name="Hildebrand F."/>
            <person name="Pallen M.J."/>
        </authorList>
    </citation>
    <scope>NUCLEOTIDE SEQUENCE [LARGE SCALE GENOMIC DNA]</scope>
    <source>
        <strain evidence="1 2">Sa2CUA10</strain>
    </source>
</reference>
<keyword evidence="2" id="KW-1185">Reference proteome</keyword>
<proteinExistence type="predicted"/>
<sequence length="270" mass="31211">MFLPDIYWCNKIKTERFLSMLVSDLMTQYTLVTEQENSKDKGIEANLGKIIAKYQSQGVGRKEKEGNVVKSTPSLFVDLYTILNEANKIQKLSGFDDDIWKQLEVGEFVEVDGEFKQSPAELLLSSVMDFTEQFKGHFEFAATAEENANLELATKLLNLKKVTMIVNPYIEGDFKFFTSLETEYFLEDRYELEGDFTVMGKIRRIYKPHEKIDLIKLLPGKLRMKKEQLMTFIPNFKNEDISFDVGEINENSFELKGPAIEIMPIAIYQE</sequence>
<dbReference type="EMBL" id="JACSQM010000007">
    <property type="protein sequence ID" value="MBD7965382.1"/>
    <property type="molecule type" value="Genomic_DNA"/>
</dbReference>
<name>A0ABR8SPK3_9BACL</name>